<reference evidence="8" key="1">
    <citation type="submission" date="2017-12" db="EMBL/GenBank/DDBJ databases">
        <title>FDA dAtabase for Regulatory Grade micrObial Sequences (FDA-ARGOS): Supporting development and validation of Infectious Disease Dx tests.</title>
        <authorList>
            <person name="Hoffmann M."/>
            <person name="Allard M."/>
            <person name="Evans P."/>
            <person name="Brown E."/>
            <person name="Tallon L.J."/>
            <person name="Sadzewicz L."/>
            <person name="Sengamalay N."/>
            <person name="Ott S."/>
            <person name="Godinez A."/>
            <person name="Nagaraj S."/>
            <person name="Vavikolanu K."/>
            <person name="Aluvathingal J."/>
            <person name="Nadendla S."/>
            <person name="Hobson J."/>
            <person name="Sichtig H."/>
        </authorList>
    </citation>
    <scope>NUCLEOTIDE SEQUENCE [LARGE SCALE GENOMIC DNA]</scope>
    <source>
        <strain evidence="8">FDAARGOS_113</strain>
    </source>
</reference>
<dbReference type="Gene3D" id="3.40.630.30">
    <property type="match status" value="1"/>
</dbReference>
<dbReference type="PANTHER" id="PTHR36449">
    <property type="entry name" value="ACETYLTRANSFERASE-RELATED"/>
    <property type="match status" value="1"/>
</dbReference>
<keyword evidence="4" id="KW-0808">Transferase</keyword>
<comment type="caution">
    <text evidence="8">The sequence shown here is derived from an EMBL/GenBank/DDBJ whole genome shotgun (WGS) entry which is preliminary data.</text>
</comment>
<evidence type="ECO:0000313" key="8">
    <source>
        <dbReference type="EMBL" id="PNM58307.1"/>
    </source>
</evidence>
<evidence type="ECO:0000256" key="3">
    <source>
        <dbReference type="ARBA" id="ARBA00022649"/>
    </source>
</evidence>
<evidence type="ECO:0000256" key="6">
    <source>
        <dbReference type="ARBA" id="ARBA00049880"/>
    </source>
</evidence>
<sequence length="195" mass="21414">MENPFNENESVICSTLNHAECTVTNHLYDGEKKLKGIKSFDCGNEIINRFVKSNLKSKGKSSTSSVTVLLDELDENKLVGFYTASSHLLNRENYSVTGLFGKGPKNVSVVKLDMLGVDLSYQKQGFGEELVALAMERTAVLAKFISCSGLYLDADEGAVNFYKKLGFEALDEPESVHGTTPMFLHLDAILNAFAD</sequence>
<dbReference type="InterPro" id="IPR000182">
    <property type="entry name" value="GNAT_dom"/>
</dbReference>
<dbReference type="PANTHER" id="PTHR36449:SF1">
    <property type="entry name" value="ACETYLTRANSFERASE"/>
    <property type="match status" value="1"/>
</dbReference>
<dbReference type="PROSITE" id="PS51186">
    <property type="entry name" value="GNAT"/>
    <property type="match status" value="1"/>
</dbReference>
<gene>
    <name evidence="8" type="ORF">AL544_020740</name>
</gene>
<comment type="similarity">
    <text evidence="1">Belongs to the acetyltransferase family. GNAT subfamily.</text>
</comment>
<feature type="domain" description="N-acetyltransferase" evidence="7">
    <location>
        <begin position="35"/>
        <end position="187"/>
    </location>
</feature>
<dbReference type="OrthoDB" id="9799147at2"/>
<evidence type="ECO:0000256" key="5">
    <source>
        <dbReference type="ARBA" id="ARBA00023315"/>
    </source>
</evidence>
<dbReference type="Proteomes" id="UP000053748">
    <property type="component" value="Unassembled WGS sequence"/>
</dbReference>
<dbReference type="EMBL" id="LOSJ02000002">
    <property type="protein sequence ID" value="PNM58307.1"/>
    <property type="molecule type" value="Genomic_DNA"/>
</dbReference>
<name>A0A2J9V3H2_VIBMI</name>
<dbReference type="AlphaFoldDB" id="A0A2J9V3H2"/>
<evidence type="ECO:0000259" key="7">
    <source>
        <dbReference type="PROSITE" id="PS51186"/>
    </source>
</evidence>
<organism evidence="8 9">
    <name type="scientific">Vibrio mimicus</name>
    <dbReference type="NCBI Taxonomy" id="674"/>
    <lineage>
        <taxon>Bacteria</taxon>
        <taxon>Pseudomonadati</taxon>
        <taxon>Pseudomonadota</taxon>
        <taxon>Gammaproteobacteria</taxon>
        <taxon>Vibrionales</taxon>
        <taxon>Vibrionaceae</taxon>
        <taxon>Vibrio</taxon>
    </lineage>
</organism>
<evidence type="ECO:0000256" key="2">
    <source>
        <dbReference type="ARBA" id="ARBA00022491"/>
    </source>
</evidence>
<dbReference type="GO" id="GO:0016747">
    <property type="term" value="F:acyltransferase activity, transferring groups other than amino-acyl groups"/>
    <property type="evidence" value="ECO:0007669"/>
    <property type="project" value="InterPro"/>
</dbReference>
<evidence type="ECO:0000256" key="1">
    <source>
        <dbReference type="ARBA" id="ARBA00009342"/>
    </source>
</evidence>
<dbReference type="Pfam" id="PF13508">
    <property type="entry name" value="Acetyltransf_7"/>
    <property type="match status" value="1"/>
</dbReference>
<evidence type="ECO:0000256" key="4">
    <source>
        <dbReference type="ARBA" id="ARBA00022679"/>
    </source>
</evidence>
<dbReference type="RefSeq" id="WP_000431154.1">
    <property type="nucleotide sequence ID" value="NZ_CAWMSS010000001.1"/>
</dbReference>
<keyword evidence="5" id="KW-0012">Acyltransferase</keyword>
<keyword evidence="3" id="KW-1277">Toxin-antitoxin system</keyword>
<protein>
    <submittedName>
        <fullName evidence="8">N-acetyltransferase</fullName>
    </submittedName>
</protein>
<proteinExistence type="inferred from homology"/>
<evidence type="ECO:0000313" key="9">
    <source>
        <dbReference type="Proteomes" id="UP000053748"/>
    </source>
</evidence>
<comment type="catalytic activity">
    <reaction evidence="6">
        <text>glycyl-tRNA(Gly) + acetyl-CoA = N-acetylglycyl-tRNA(Gly) + CoA + H(+)</text>
        <dbReference type="Rhea" id="RHEA:81867"/>
        <dbReference type="Rhea" id="RHEA-COMP:9683"/>
        <dbReference type="Rhea" id="RHEA-COMP:19766"/>
        <dbReference type="ChEBI" id="CHEBI:15378"/>
        <dbReference type="ChEBI" id="CHEBI:57287"/>
        <dbReference type="ChEBI" id="CHEBI:57288"/>
        <dbReference type="ChEBI" id="CHEBI:78522"/>
        <dbReference type="ChEBI" id="CHEBI:232036"/>
    </reaction>
</comment>
<dbReference type="SUPFAM" id="SSF55729">
    <property type="entry name" value="Acyl-CoA N-acyltransferases (Nat)"/>
    <property type="match status" value="1"/>
</dbReference>
<keyword evidence="2" id="KW-0678">Repressor</keyword>
<keyword evidence="9" id="KW-1185">Reference proteome</keyword>
<accession>A0A2J9V3H2</accession>
<dbReference type="InterPro" id="IPR016181">
    <property type="entry name" value="Acyl_CoA_acyltransferase"/>
</dbReference>